<dbReference type="InterPro" id="IPR024989">
    <property type="entry name" value="MFS_assoc_dom"/>
</dbReference>
<dbReference type="InterPro" id="IPR051717">
    <property type="entry name" value="MFS_MFSD6"/>
</dbReference>
<feature type="transmembrane region" description="Helical" evidence="7">
    <location>
        <begin position="462"/>
        <end position="483"/>
    </location>
</feature>
<feature type="domain" description="Major facilitator superfamily associated" evidence="8">
    <location>
        <begin position="21"/>
        <end position="660"/>
    </location>
</feature>
<evidence type="ECO:0000256" key="7">
    <source>
        <dbReference type="SAM" id="Phobius"/>
    </source>
</evidence>
<comment type="similarity">
    <text evidence="2">Belongs to the major facilitator superfamily. MFSD6 family.</text>
</comment>
<dbReference type="PANTHER" id="PTHR16172">
    <property type="entry name" value="MAJOR FACILITATOR SUPERFAMILY DOMAIN-CONTAINING PROTEIN 6-LIKE"/>
    <property type="match status" value="1"/>
</dbReference>
<proteinExistence type="inferred from homology"/>
<evidence type="ECO:0000256" key="1">
    <source>
        <dbReference type="ARBA" id="ARBA00004141"/>
    </source>
</evidence>
<feature type="transmembrane region" description="Helical" evidence="7">
    <location>
        <begin position="85"/>
        <end position="106"/>
    </location>
</feature>
<keyword evidence="5 7" id="KW-0472">Membrane</keyword>
<sequence>MMLIKNFFRRIYKDFRHKELLPLKMLFFVQASTLYVLYPYLTIHMRELGINVEETAIMSAVTPFVAIIMPPLAGLIADRIGNFKILLSFFSSLGGAAALLLLLVPVGRVTVKYPPHIIMDLECSDNDGSMFYSINQESQNCEYNNQQEILTNIQSCGYVCHIDFDNSMDLKALLTSKIYTVEKFDTKNNINNSIKYSRSNEDFLQSIANEAEYIKESRLLRNNEFYNTSIRQMSKNFFYFPTPKLFDFSCSNNQREINGTKNYIDDKIQCGFTSAFDGSRKNDFKPIKIKIKNQDVTEADEDEKKKRFIIEEIFKPGNNYSKAKCDNSFGKNEKIMINIPLVNWTINSEVYKIIQTQECSERCIVTANRKNMCSNMQTIIEYDVSLTFWLYLGFRVFTGIISGTAFAMFEGAVIAILREQKADYGLQRIYGSIGGMISSPLSGMLIDYASRGKEYSDFRPAFYLYAALKIASGGLMLAINLEFKSPAKNVVGDVISVLKNIEIVALLLACFVLGTAWGYIESFLFWLIQDLGGSRSLMGITITVGGIAGIPLLVLSGPIINKIGHANVLVIGFVFYAVRLVGYSLIYNPWLCLVFEALESVTTSLSFTAAVTYAAKLSTTTTDTSIQGLLGGLYYGVGKGCGSLIGGFLIKAVGTRPTYQIFAAVTFFMGIVYFFFNILYLRKHQVEGNDIVKKKPKKTQELNGIDNVALDINEKIDKKAIKANESDKINNIDSINDKKNDNNCNNESNELKIIKTINNDNNKNNANEENNKIDNSTVKVTTDIENQHDR</sequence>
<evidence type="ECO:0000259" key="8">
    <source>
        <dbReference type="Pfam" id="PF12832"/>
    </source>
</evidence>
<dbReference type="Proteomes" id="UP000639338">
    <property type="component" value="Unassembled WGS sequence"/>
</dbReference>
<evidence type="ECO:0000256" key="2">
    <source>
        <dbReference type="ARBA" id="ARBA00005241"/>
    </source>
</evidence>
<dbReference type="Pfam" id="PF12832">
    <property type="entry name" value="MFS_1_like"/>
    <property type="match status" value="1"/>
</dbReference>
<keyword evidence="4 7" id="KW-1133">Transmembrane helix</keyword>
<dbReference type="PANTHER" id="PTHR16172:SF35">
    <property type="entry name" value="MAJOR FACILITATOR SUPERFAMILY (MFS) PROFILE DOMAIN-CONTAINING PROTEIN"/>
    <property type="match status" value="1"/>
</dbReference>
<dbReference type="OrthoDB" id="10061976at2759"/>
<dbReference type="EMBL" id="JACMRX010000001">
    <property type="protein sequence ID" value="KAF7998298.1"/>
    <property type="molecule type" value="Genomic_DNA"/>
</dbReference>
<dbReference type="SUPFAM" id="SSF103473">
    <property type="entry name" value="MFS general substrate transporter"/>
    <property type="match status" value="2"/>
</dbReference>
<feature type="transmembrane region" description="Helical" evidence="7">
    <location>
        <begin position="503"/>
        <end position="528"/>
    </location>
</feature>
<feature type="transmembrane region" description="Helical" evidence="7">
    <location>
        <begin position="429"/>
        <end position="450"/>
    </location>
</feature>
<gene>
    <name evidence="9" type="ORF">HCN44_009696</name>
</gene>
<organism evidence="9 10">
    <name type="scientific">Aphidius gifuensis</name>
    <name type="common">Parasitoid wasp</name>
    <dbReference type="NCBI Taxonomy" id="684658"/>
    <lineage>
        <taxon>Eukaryota</taxon>
        <taxon>Metazoa</taxon>
        <taxon>Ecdysozoa</taxon>
        <taxon>Arthropoda</taxon>
        <taxon>Hexapoda</taxon>
        <taxon>Insecta</taxon>
        <taxon>Pterygota</taxon>
        <taxon>Neoptera</taxon>
        <taxon>Endopterygota</taxon>
        <taxon>Hymenoptera</taxon>
        <taxon>Apocrita</taxon>
        <taxon>Ichneumonoidea</taxon>
        <taxon>Braconidae</taxon>
        <taxon>Aphidiinae</taxon>
        <taxon>Aphidius</taxon>
    </lineage>
</organism>
<feature type="transmembrane region" description="Helical" evidence="7">
    <location>
        <begin position="388"/>
        <end position="417"/>
    </location>
</feature>
<evidence type="ECO:0000313" key="10">
    <source>
        <dbReference type="Proteomes" id="UP000639338"/>
    </source>
</evidence>
<dbReference type="Gene3D" id="1.20.1250.20">
    <property type="entry name" value="MFS general substrate transporter like domains"/>
    <property type="match status" value="3"/>
</dbReference>
<feature type="region of interest" description="Disordered" evidence="6">
    <location>
        <begin position="760"/>
        <end position="790"/>
    </location>
</feature>
<evidence type="ECO:0000256" key="4">
    <source>
        <dbReference type="ARBA" id="ARBA00022989"/>
    </source>
</evidence>
<keyword evidence="3 7" id="KW-0812">Transmembrane</keyword>
<feature type="transmembrane region" description="Helical" evidence="7">
    <location>
        <begin position="659"/>
        <end position="681"/>
    </location>
</feature>
<reference evidence="9 10" key="1">
    <citation type="submission" date="2020-08" db="EMBL/GenBank/DDBJ databases">
        <title>Aphidius gifuensis genome sequencing and assembly.</title>
        <authorList>
            <person name="Du Z."/>
        </authorList>
    </citation>
    <scope>NUCLEOTIDE SEQUENCE [LARGE SCALE GENOMIC DNA]</scope>
    <source>
        <strain evidence="9">YNYX2018</strain>
        <tissue evidence="9">Adults</tissue>
    </source>
</reference>
<comment type="caution">
    <text evidence="9">The sequence shown here is derived from an EMBL/GenBank/DDBJ whole genome shotgun (WGS) entry which is preliminary data.</text>
</comment>
<evidence type="ECO:0000313" key="9">
    <source>
        <dbReference type="EMBL" id="KAF7998298.1"/>
    </source>
</evidence>
<feature type="transmembrane region" description="Helical" evidence="7">
    <location>
        <begin position="21"/>
        <end position="43"/>
    </location>
</feature>
<dbReference type="AlphaFoldDB" id="A0A835CYA0"/>
<dbReference type="InterPro" id="IPR036259">
    <property type="entry name" value="MFS_trans_sf"/>
</dbReference>
<name>A0A835CYA0_APHGI</name>
<accession>A0A835CYA0</accession>
<dbReference type="CDD" id="cd17335">
    <property type="entry name" value="MFS_MFSD6"/>
    <property type="match status" value="1"/>
</dbReference>
<evidence type="ECO:0000256" key="6">
    <source>
        <dbReference type="SAM" id="MobiDB-lite"/>
    </source>
</evidence>
<evidence type="ECO:0000256" key="5">
    <source>
        <dbReference type="ARBA" id="ARBA00023136"/>
    </source>
</evidence>
<evidence type="ECO:0000256" key="3">
    <source>
        <dbReference type="ARBA" id="ARBA00022692"/>
    </source>
</evidence>
<keyword evidence="10" id="KW-1185">Reference proteome</keyword>
<feature type="transmembrane region" description="Helical" evidence="7">
    <location>
        <begin position="55"/>
        <end position="73"/>
    </location>
</feature>
<comment type="subcellular location">
    <subcellularLocation>
        <location evidence="1">Membrane</location>
        <topology evidence="1">Multi-pass membrane protein</topology>
    </subcellularLocation>
</comment>
<feature type="transmembrane region" description="Helical" evidence="7">
    <location>
        <begin position="534"/>
        <end position="554"/>
    </location>
</feature>
<protein>
    <recommendedName>
        <fullName evidence="8">Major facilitator superfamily associated domain-containing protein</fullName>
    </recommendedName>
</protein>
<feature type="transmembrane region" description="Helical" evidence="7">
    <location>
        <begin position="566"/>
        <end position="586"/>
    </location>
</feature>
<dbReference type="GO" id="GO:0016020">
    <property type="term" value="C:membrane"/>
    <property type="evidence" value="ECO:0007669"/>
    <property type="project" value="UniProtKB-SubCell"/>
</dbReference>